<feature type="non-terminal residue" evidence="2">
    <location>
        <position position="127"/>
    </location>
</feature>
<name>A0AAD7HDQ5_9AGAR</name>
<dbReference type="EMBL" id="JARJLG010000318">
    <property type="protein sequence ID" value="KAJ7717417.1"/>
    <property type="molecule type" value="Genomic_DNA"/>
</dbReference>
<dbReference type="GO" id="GO:0003723">
    <property type="term" value="F:RNA binding"/>
    <property type="evidence" value="ECO:0007669"/>
    <property type="project" value="InterPro"/>
</dbReference>
<dbReference type="PANTHER" id="PTHR13452">
    <property type="entry name" value="THUMP DOMAIN CONTAINING PROTEIN 1-RELATED"/>
    <property type="match status" value="1"/>
</dbReference>
<dbReference type="GO" id="GO:0006400">
    <property type="term" value="P:tRNA modification"/>
    <property type="evidence" value="ECO:0007669"/>
    <property type="project" value="InterPro"/>
</dbReference>
<proteinExistence type="predicted"/>
<reference evidence="2" key="1">
    <citation type="submission" date="2023-03" db="EMBL/GenBank/DDBJ databases">
        <title>Massive genome expansion in bonnet fungi (Mycena s.s.) driven by repeated elements and novel gene families across ecological guilds.</title>
        <authorList>
            <consortium name="Lawrence Berkeley National Laboratory"/>
            <person name="Harder C.B."/>
            <person name="Miyauchi S."/>
            <person name="Viragh M."/>
            <person name="Kuo A."/>
            <person name="Thoen E."/>
            <person name="Andreopoulos B."/>
            <person name="Lu D."/>
            <person name="Skrede I."/>
            <person name="Drula E."/>
            <person name="Henrissat B."/>
            <person name="Morin E."/>
            <person name="Kohler A."/>
            <person name="Barry K."/>
            <person name="LaButti K."/>
            <person name="Morin E."/>
            <person name="Salamov A."/>
            <person name="Lipzen A."/>
            <person name="Mereny Z."/>
            <person name="Hegedus B."/>
            <person name="Baldrian P."/>
            <person name="Stursova M."/>
            <person name="Weitz H."/>
            <person name="Taylor A."/>
            <person name="Grigoriev I.V."/>
            <person name="Nagy L.G."/>
            <person name="Martin F."/>
            <person name="Kauserud H."/>
        </authorList>
    </citation>
    <scope>NUCLEOTIDE SEQUENCE</scope>
    <source>
        <strain evidence="2">CBHHK188m</strain>
    </source>
</reference>
<evidence type="ECO:0000259" key="1">
    <source>
        <dbReference type="Pfam" id="PF02926"/>
    </source>
</evidence>
<gene>
    <name evidence="2" type="ORF">DFH07DRAFT_861351</name>
</gene>
<dbReference type="Proteomes" id="UP001215280">
    <property type="component" value="Unassembled WGS sequence"/>
</dbReference>
<dbReference type="InterPro" id="IPR004114">
    <property type="entry name" value="THUMP_dom"/>
</dbReference>
<feature type="domain" description="THUMP" evidence="1">
    <location>
        <begin position="43"/>
        <end position="96"/>
    </location>
</feature>
<accession>A0AAD7HDQ5</accession>
<sequence length="127" mass="14588">WATVVIISRNPLSYTHVQRVQKTGRTHTRHSLRFNPVAASCVTNIPEIQAFCRPVFESFLGEGGEQKFTYKIELRIRNHTTITRPNLIQAIADCLSILVEVFKLNKFIVVEIARTHTSEHAEITRME</sequence>
<dbReference type="SUPFAM" id="SSF143437">
    <property type="entry name" value="THUMP domain-like"/>
    <property type="match status" value="1"/>
</dbReference>
<dbReference type="Pfam" id="PF02926">
    <property type="entry name" value="THUMP"/>
    <property type="match status" value="1"/>
</dbReference>
<dbReference type="PANTHER" id="PTHR13452:SF10">
    <property type="entry name" value="THUMP DOMAIN-CONTAINING PROTEIN 1"/>
    <property type="match status" value="1"/>
</dbReference>
<dbReference type="AlphaFoldDB" id="A0AAD7HDQ5"/>
<evidence type="ECO:0000313" key="2">
    <source>
        <dbReference type="EMBL" id="KAJ7717417.1"/>
    </source>
</evidence>
<organism evidence="2 3">
    <name type="scientific">Mycena maculata</name>
    <dbReference type="NCBI Taxonomy" id="230809"/>
    <lineage>
        <taxon>Eukaryota</taxon>
        <taxon>Fungi</taxon>
        <taxon>Dikarya</taxon>
        <taxon>Basidiomycota</taxon>
        <taxon>Agaricomycotina</taxon>
        <taxon>Agaricomycetes</taxon>
        <taxon>Agaricomycetidae</taxon>
        <taxon>Agaricales</taxon>
        <taxon>Marasmiineae</taxon>
        <taxon>Mycenaceae</taxon>
        <taxon>Mycena</taxon>
    </lineage>
</organism>
<dbReference type="Gene3D" id="3.30.2300.10">
    <property type="entry name" value="THUMP superfamily"/>
    <property type="match status" value="1"/>
</dbReference>
<dbReference type="CDD" id="cd11717">
    <property type="entry name" value="THUMP_THUMPD1_like"/>
    <property type="match status" value="1"/>
</dbReference>
<dbReference type="InterPro" id="IPR040183">
    <property type="entry name" value="THUMPD1-like"/>
</dbReference>
<evidence type="ECO:0000313" key="3">
    <source>
        <dbReference type="Proteomes" id="UP001215280"/>
    </source>
</evidence>
<protein>
    <recommendedName>
        <fullName evidence="1">THUMP domain-containing protein</fullName>
    </recommendedName>
</protein>
<keyword evidence="3" id="KW-1185">Reference proteome</keyword>
<comment type="caution">
    <text evidence="2">The sequence shown here is derived from an EMBL/GenBank/DDBJ whole genome shotgun (WGS) entry which is preliminary data.</text>
</comment>